<dbReference type="PROSITE" id="PS00061">
    <property type="entry name" value="ADH_SHORT"/>
    <property type="match status" value="1"/>
</dbReference>
<dbReference type="InterPro" id="IPR020904">
    <property type="entry name" value="Sc_DH/Rdtase_CS"/>
</dbReference>
<dbReference type="InterPro" id="IPR036291">
    <property type="entry name" value="NAD(P)-bd_dom_sf"/>
</dbReference>
<evidence type="ECO:0000313" key="6">
    <source>
        <dbReference type="Proteomes" id="UP001172791"/>
    </source>
</evidence>
<dbReference type="EMBL" id="QAID01000027">
    <property type="protein sequence ID" value="MDN4576883.1"/>
    <property type="molecule type" value="Genomic_DNA"/>
</dbReference>
<dbReference type="InterPro" id="IPR057326">
    <property type="entry name" value="KR_dom"/>
</dbReference>
<dbReference type="SUPFAM" id="SSF51735">
    <property type="entry name" value="NAD(P)-binding Rossmann-fold domains"/>
    <property type="match status" value="1"/>
</dbReference>
<dbReference type="InterPro" id="IPR002347">
    <property type="entry name" value="SDR_fam"/>
</dbReference>
<dbReference type="GO" id="GO:0030497">
    <property type="term" value="P:fatty acid elongation"/>
    <property type="evidence" value="ECO:0007669"/>
    <property type="project" value="TreeGrafter"/>
</dbReference>
<comment type="caution">
    <text evidence="3">The sequence shown here is derived from an EMBL/GenBank/DDBJ whole genome shotgun (WGS) entry which is preliminary data.</text>
</comment>
<name>A0AAW7MHZ6_9BURK</name>
<keyword evidence="5" id="KW-1185">Reference proteome</keyword>
<proteinExistence type="inferred from homology"/>
<dbReference type="PANTHER" id="PTHR42760">
    <property type="entry name" value="SHORT-CHAIN DEHYDROGENASES/REDUCTASES FAMILY MEMBER"/>
    <property type="match status" value="1"/>
</dbReference>
<evidence type="ECO:0000313" key="5">
    <source>
        <dbReference type="Proteomes" id="UP001172788"/>
    </source>
</evidence>
<sequence length="262" mass="26851">MAAGTGNPATVAQDLQGRVAVVTGGSSGIGAACVRTLAARGATVVIGYNRGRQRAEALCDSLPGDGHRCAHIPLARDDASDVALATLAEELTKANGRVDVLVNSAGFTQRIAHADIETLTPALFDRTLSANAGGTYAVIRTLMPLLRESGDAVVVNISSVSAFTGLGSNVAYCAAKAALDTMTQSLARAFGHGIRFLTVSPASVDTDFVAGRNRDELLAKAEKTPLGRVVTPNDVASAVIACVTQLRTATGTRIVIDGGHTL</sequence>
<dbReference type="CDD" id="cd05233">
    <property type="entry name" value="SDR_c"/>
    <property type="match status" value="1"/>
</dbReference>
<comment type="similarity">
    <text evidence="1">Belongs to the short-chain dehydrogenases/reductases (SDR) family.</text>
</comment>
<feature type="domain" description="Ketoreductase" evidence="2">
    <location>
        <begin position="18"/>
        <end position="205"/>
    </location>
</feature>
<dbReference type="AlphaFoldDB" id="A0AAW7MHZ6"/>
<evidence type="ECO:0000313" key="4">
    <source>
        <dbReference type="EMBL" id="MDN4576883.1"/>
    </source>
</evidence>
<dbReference type="GO" id="GO:0016616">
    <property type="term" value="F:oxidoreductase activity, acting on the CH-OH group of donors, NAD or NADP as acceptor"/>
    <property type="evidence" value="ECO:0007669"/>
    <property type="project" value="TreeGrafter"/>
</dbReference>
<dbReference type="PANTHER" id="PTHR42760:SF53">
    <property type="entry name" value="BLR4183 PROTEIN"/>
    <property type="match status" value="1"/>
</dbReference>
<protein>
    <submittedName>
        <fullName evidence="3">Short-chain dehydrogenase</fullName>
    </submittedName>
</protein>
<dbReference type="FunFam" id="3.40.50.720:FF:000084">
    <property type="entry name" value="Short-chain dehydrogenase reductase"/>
    <property type="match status" value="1"/>
</dbReference>
<dbReference type="EMBL" id="QAIC01000027">
    <property type="protein sequence ID" value="MDN4572276.1"/>
    <property type="molecule type" value="Genomic_DNA"/>
</dbReference>
<evidence type="ECO:0000256" key="1">
    <source>
        <dbReference type="ARBA" id="ARBA00006484"/>
    </source>
</evidence>
<dbReference type="Gene3D" id="3.40.50.720">
    <property type="entry name" value="NAD(P)-binding Rossmann-like Domain"/>
    <property type="match status" value="1"/>
</dbReference>
<reference evidence="3" key="1">
    <citation type="submission" date="2018-04" db="EMBL/GenBank/DDBJ databases">
        <authorList>
            <person name="Jy Z."/>
        </authorList>
    </citation>
    <scope>NUCLEOTIDE SEQUENCE</scope>
    <source>
        <strain evidence="4">AS13</strain>
        <strain evidence="3">LA18</strain>
    </source>
</reference>
<dbReference type="Proteomes" id="UP001172791">
    <property type="component" value="Unassembled WGS sequence"/>
</dbReference>
<dbReference type="Proteomes" id="UP001172788">
    <property type="component" value="Unassembled WGS sequence"/>
</dbReference>
<organism evidence="3 6">
    <name type="scientific">Pandoraea cepalis</name>
    <dbReference type="NCBI Taxonomy" id="2508294"/>
    <lineage>
        <taxon>Bacteria</taxon>
        <taxon>Pseudomonadati</taxon>
        <taxon>Pseudomonadota</taxon>
        <taxon>Betaproteobacteria</taxon>
        <taxon>Burkholderiales</taxon>
        <taxon>Burkholderiaceae</taxon>
        <taxon>Pandoraea</taxon>
    </lineage>
</organism>
<dbReference type="PRINTS" id="PR00081">
    <property type="entry name" value="GDHRDH"/>
</dbReference>
<dbReference type="PRINTS" id="PR00080">
    <property type="entry name" value="SDRFAMILY"/>
</dbReference>
<evidence type="ECO:0000259" key="2">
    <source>
        <dbReference type="SMART" id="SM00822"/>
    </source>
</evidence>
<accession>A0AAW7MHZ6</accession>
<evidence type="ECO:0000313" key="3">
    <source>
        <dbReference type="EMBL" id="MDN4572276.1"/>
    </source>
</evidence>
<gene>
    <name evidence="3" type="ORF">DBA34_03195</name>
    <name evidence="4" type="ORF">DBB29_01930</name>
</gene>
<dbReference type="SMART" id="SM00822">
    <property type="entry name" value="PKS_KR"/>
    <property type="match status" value="1"/>
</dbReference>
<dbReference type="Pfam" id="PF13561">
    <property type="entry name" value="adh_short_C2"/>
    <property type="match status" value="1"/>
</dbReference>